<reference evidence="1" key="1">
    <citation type="submission" date="2006-06" db="EMBL/GenBank/DDBJ databases">
        <title>Complete sequence of chromosome of Chelativorans sp. BNC1.</title>
        <authorList>
            <consortium name="US DOE Joint Genome Institute"/>
            <person name="Copeland A."/>
            <person name="Lucas S."/>
            <person name="Lapidus A."/>
            <person name="Barry K."/>
            <person name="Detter J.C."/>
            <person name="Glavina del Rio T."/>
            <person name="Hammon N."/>
            <person name="Israni S."/>
            <person name="Dalin E."/>
            <person name="Tice H."/>
            <person name="Pitluck S."/>
            <person name="Chertkov O."/>
            <person name="Brettin T."/>
            <person name="Bruce D."/>
            <person name="Han C."/>
            <person name="Tapia R."/>
            <person name="Gilna P."/>
            <person name="Schmutz J."/>
            <person name="Larimer F."/>
            <person name="Land M."/>
            <person name="Hauser L."/>
            <person name="Kyrpides N."/>
            <person name="Mikhailova N."/>
            <person name="Richardson P."/>
        </authorList>
    </citation>
    <scope>NUCLEOTIDE SEQUENCE</scope>
    <source>
        <strain evidence="1">BNC1</strain>
    </source>
</reference>
<dbReference type="STRING" id="266779.Meso_1183"/>
<dbReference type="KEGG" id="mes:Meso_1183"/>
<name>Q11J46_CHESB</name>
<protein>
    <submittedName>
        <fullName evidence="1">Uncharacterized protein</fullName>
    </submittedName>
</protein>
<dbReference type="HOGENOM" id="CLU_2631737_0_0_5"/>
<evidence type="ECO:0000313" key="1">
    <source>
        <dbReference type="EMBL" id="ABG62579.1"/>
    </source>
</evidence>
<organism evidence="1">
    <name type="scientific">Chelativorans sp. (strain BNC1)</name>
    <dbReference type="NCBI Taxonomy" id="266779"/>
    <lineage>
        <taxon>Bacteria</taxon>
        <taxon>Pseudomonadati</taxon>
        <taxon>Pseudomonadota</taxon>
        <taxon>Alphaproteobacteria</taxon>
        <taxon>Hyphomicrobiales</taxon>
        <taxon>Phyllobacteriaceae</taxon>
        <taxon>Chelativorans</taxon>
    </lineage>
</organism>
<proteinExistence type="predicted"/>
<gene>
    <name evidence="1" type="ordered locus">Meso_1183</name>
</gene>
<sequence length="77" mass="8594">MRRLTEAQMRALKAMPFDYMEWGLDLLGPLPEAVRSRSTLHALEERGLAKCLSGAMSRQWIITEAGRAALKMEGCDG</sequence>
<dbReference type="AlphaFoldDB" id="Q11J46"/>
<accession>Q11J46</accession>
<dbReference type="EMBL" id="CP000390">
    <property type="protein sequence ID" value="ABG62579.1"/>
    <property type="molecule type" value="Genomic_DNA"/>
</dbReference>